<protein>
    <submittedName>
        <fullName evidence="1">Uncharacterized protein</fullName>
    </submittedName>
</protein>
<gene>
    <name evidence="1" type="ORF">DPMN_024189</name>
</gene>
<reference evidence="1" key="1">
    <citation type="journal article" date="2019" name="bioRxiv">
        <title>The Genome of the Zebra Mussel, Dreissena polymorpha: A Resource for Invasive Species Research.</title>
        <authorList>
            <person name="McCartney M.A."/>
            <person name="Auch B."/>
            <person name="Kono T."/>
            <person name="Mallez S."/>
            <person name="Zhang Y."/>
            <person name="Obille A."/>
            <person name="Becker A."/>
            <person name="Abrahante J.E."/>
            <person name="Garbe J."/>
            <person name="Badalamenti J.P."/>
            <person name="Herman A."/>
            <person name="Mangelson H."/>
            <person name="Liachko I."/>
            <person name="Sullivan S."/>
            <person name="Sone E.D."/>
            <person name="Koren S."/>
            <person name="Silverstein K.A.T."/>
            <person name="Beckman K.B."/>
            <person name="Gohl D.M."/>
        </authorList>
    </citation>
    <scope>NUCLEOTIDE SEQUENCE</scope>
    <source>
        <strain evidence="1">Duluth1</strain>
        <tissue evidence="1">Whole animal</tissue>
    </source>
</reference>
<comment type="caution">
    <text evidence="1">The sequence shown here is derived from an EMBL/GenBank/DDBJ whole genome shotgun (WGS) entry which is preliminary data.</text>
</comment>
<dbReference type="EMBL" id="JAIWYP010000002">
    <property type="protein sequence ID" value="KAH3861262.1"/>
    <property type="molecule type" value="Genomic_DNA"/>
</dbReference>
<name>A0A9D4LM62_DREPO</name>
<dbReference type="Proteomes" id="UP000828390">
    <property type="component" value="Unassembled WGS sequence"/>
</dbReference>
<sequence length="86" mass="9732">MVYEPLLLFAKRYAQPTDKHAQNANAYTTLHQCADSPQRDNLLNMKVSSLIHCSQPPITIRATMTTFSSLTTTYDDLSGKWTRRVG</sequence>
<reference evidence="1" key="2">
    <citation type="submission" date="2020-11" db="EMBL/GenBank/DDBJ databases">
        <authorList>
            <person name="McCartney M.A."/>
            <person name="Auch B."/>
            <person name="Kono T."/>
            <person name="Mallez S."/>
            <person name="Becker A."/>
            <person name="Gohl D.M."/>
            <person name="Silverstein K.A.T."/>
            <person name="Koren S."/>
            <person name="Bechman K.B."/>
            <person name="Herman A."/>
            <person name="Abrahante J.E."/>
            <person name="Garbe J."/>
        </authorList>
    </citation>
    <scope>NUCLEOTIDE SEQUENCE</scope>
    <source>
        <strain evidence="1">Duluth1</strain>
        <tissue evidence="1">Whole animal</tissue>
    </source>
</reference>
<evidence type="ECO:0000313" key="2">
    <source>
        <dbReference type="Proteomes" id="UP000828390"/>
    </source>
</evidence>
<organism evidence="1 2">
    <name type="scientific">Dreissena polymorpha</name>
    <name type="common">Zebra mussel</name>
    <name type="synonym">Mytilus polymorpha</name>
    <dbReference type="NCBI Taxonomy" id="45954"/>
    <lineage>
        <taxon>Eukaryota</taxon>
        <taxon>Metazoa</taxon>
        <taxon>Spiralia</taxon>
        <taxon>Lophotrochozoa</taxon>
        <taxon>Mollusca</taxon>
        <taxon>Bivalvia</taxon>
        <taxon>Autobranchia</taxon>
        <taxon>Heteroconchia</taxon>
        <taxon>Euheterodonta</taxon>
        <taxon>Imparidentia</taxon>
        <taxon>Neoheterodontei</taxon>
        <taxon>Myida</taxon>
        <taxon>Dreissenoidea</taxon>
        <taxon>Dreissenidae</taxon>
        <taxon>Dreissena</taxon>
    </lineage>
</organism>
<dbReference type="AlphaFoldDB" id="A0A9D4LM62"/>
<keyword evidence="2" id="KW-1185">Reference proteome</keyword>
<evidence type="ECO:0000313" key="1">
    <source>
        <dbReference type="EMBL" id="KAH3861262.1"/>
    </source>
</evidence>
<proteinExistence type="predicted"/>
<accession>A0A9D4LM62</accession>